<dbReference type="OrthoDB" id="1470350at2759"/>
<feature type="binding site" description="axial binding residue" evidence="1">
    <location>
        <position position="437"/>
    </location>
    <ligand>
        <name>heme</name>
        <dbReference type="ChEBI" id="CHEBI:30413"/>
    </ligand>
    <ligandPart>
        <name>Fe</name>
        <dbReference type="ChEBI" id="CHEBI:18248"/>
    </ligandPart>
</feature>
<dbReference type="SUPFAM" id="SSF48264">
    <property type="entry name" value="Cytochrome P450"/>
    <property type="match status" value="1"/>
</dbReference>
<dbReference type="PRINTS" id="PR00463">
    <property type="entry name" value="EP450I"/>
</dbReference>
<dbReference type="PRINTS" id="PR00385">
    <property type="entry name" value="P450"/>
</dbReference>
<proteinExistence type="predicted"/>
<dbReference type="InterPro" id="IPR001128">
    <property type="entry name" value="Cyt_P450"/>
</dbReference>
<accession>A0A6A5UBX1</accession>
<dbReference type="GO" id="GO:0005506">
    <property type="term" value="F:iron ion binding"/>
    <property type="evidence" value="ECO:0007669"/>
    <property type="project" value="InterPro"/>
</dbReference>
<protein>
    <submittedName>
        <fullName evidence="2">Putative cytochrome P450</fullName>
    </submittedName>
</protein>
<sequence>MSILQYLGLLLTFWISFHLLRCFYNVFLHPLRHVPGPKLMAATQLVNAIYIIRGKNCKHLEQLHDKFGSIVRIGPNEVSFRSASAVRTIYGGNPRPEDTFHKNMIANIQESGQSDNLFFAVGSKHQHYRKLVAPAFSEATIRAQEPMVFEYCTQLIVGLRTRTGAGHFPTPEGVVDIVPWTHFIVSDILSHVLFGHGLECLKRGEYHPWVAGSFNALIESTYIEAAQRLWPYHKICEYFWIPAAMSRGYQTHLSISREKLQELDKEFEPYKYTFPSFVAQHMSEQELLDNVNVVATAAGETTSSTISAALYYLVTNKSVLQTLVDEIRAAFPVDIDITSASTAALPYLKAVIRETFRIHPTIPVGLHRLTPKAGKAIDGMWIPGKTWVSVANLAACRTTTCWKEPMRFLPERWLGNSEHSSDIREASVPYSIGVRNCIGMSFANSQMRIILTRLLWNFGLEAVPGNVDPDDYLEYGTWQVEPIMLKVSARQNQN</sequence>
<dbReference type="EMBL" id="ML976981">
    <property type="protein sequence ID" value="KAF1961449.1"/>
    <property type="molecule type" value="Genomic_DNA"/>
</dbReference>
<evidence type="ECO:0000313" key="3">
    <source>
        <dbReference type="Proteomes" id="UP000800035"/>
    </source>
</evidence>
<dbReference type="InterPro" id="IPR050121">
    <property type="entry name" value="Cytochrome_P450_monoxygenase"/>
</dbReference>
<dbReference type="GO" id="GO:0004497">
    <property type="term" value="F:monooxygenase activity"/>
    <property type="evidence" value="ECO:0007669"/>
    <property type="project" value="InterPro"/>
</dbReference>
<evidence type="ECO:0000313" key="2">
    <source>
        <dbReference type="EMBL" id="KAF1961449.1"/>
    </source>
</evidence>
<dbReference type="Gene3D" id="1.10.630.10">
    <property type="entry name" value="Cytochrome P450"/>
    <property type="match status" value="1"/>
</dbReference>
<keyword evidence="3" id="KW-1185">Reference proteome</keyword>
<reference evidence="2" key="1">
    <citation type="journal article" date="2020" name="Stud. Mycol.">
        <title>101 Dothideomycetes genomes: a test case for predicting lifestyles and emergence of pathogens.</title>
        <authorList>
            <person name="Haridas S."/>
            <person name="Albert R."/>
            <person name="Binder M."/>
            <person name="Bloem J."/>
            <person name="Labutti K."/>
            <person name="Salamov A."/>
            <person name="Andreopoulos B."/>
            <person name="Baker S."/>
            <person name="Barry K."/>
            <person name="Bills G."/>
            <person name="Bluhm B."/>
            <person name="Cannon C."/>
            <person name="Castanera R."/>
            <person name="Culley D."/>
            <person name="Daum C."/>
            <person name="Ezra D."/>
            <person name="Gonzalez J."/>
            <person name="Henrissat B."/>
            <person name="Kuo A."/>
            <person name="Liang C."/>
            <person name="Lipzen A."/>
            <person name="Lutzoni F."/>
            <person name="Magnuson J."/>
            <person name="Mondo S."/>
            <person name="Nolan M."/>
            <person name="Ohm R."/>
            <person name="Pangilinan J."/>
            <person name="Park H.-J."/>
            <person name="Ramirez L."/>
            <person name="Alfaro M."/>
            <person name="Sun H."/>
            <person name="Tritt A."/>
            <person name="Yoshinaga Y."/>
            <person name="Zwiers L.-H."/>
            <person name="Turgeon B."/>
            <person name="Goodwin S."/>
            <person name="Spatafora J."/>
            <person name="Crous P."/>
            <person name="Grigoriev I."/>
        </authorList>
    </citation>
    <scope>NUCLEOTIDE SEQUENCE</scope>
    <source>
        <strain evidence="2">CBS 675.92</strain>
    </source>
</reference>
<dbReference type="AlphaFoldDB" id="A0A6A5UBX1"/>
<dbReference type="GO" id="GO:0016705">
    <property type="term" value="F:oxidoreductase activity, acting on paired donors, with incorporation or reduction of molecular oxygen"/>
    <property type="evidence" value="ECO:0007669"/>
    <property type="project" value="InterPro"/>
</dbReference>
<name>A0A6A5UBX1_9PLEO</name>
<dbReference type="InterPro" id="IPR036396">
    <property type="entry name" value="Cyt_P450_sf"/>
</dbReference>
<comment type="cofactor">
    <cofactor evidence="1">
        <name>heme</name>
        <dbReference type="ChEBI" id="CHEBI:30413"/>
    </cofactor>
</comment>
<dbReference type="Pfam" id="PF00067">
    <property type="entry name" value="p450"/>
    <property type="match status" value="1"/>
</dbReference>
<dbReference type="InterPro" id="IPR002401">
    <property type="entry name" value="Cyt_P450_E_grp-I"/>
</dbReference>
<dbReference type="CDD" id="cd11058">
    <property type="entry name" value="CYP60B-like"/>
    <property type="match status" value="1"/>
</dbReference>
<dbReference type="PANTHER" id="PTHR24305:SF234">
    <property type="entry name" value="CYTOCHROME P450"/>
    <property type="match status" value="1"/>
</dbReference>
<dbReference type="GO" id="GO:0020037">
    <property type="term" value="F:heme binding"/>
    <property type="evidence" value="ECO:0007669"/>
    <property type="project" value="InterPro"/>
</dbReference>
<keyword evidence="1" id="KW-0349">Heme</keyword>
<evidence type="ECO:0000256" key="1">
    <source>
        <dbReference type="PIRSR" id="PIRSR602401-1"/>
    </source>
</evidence>
<keyword evidence="1" id="KW-0408">Iron</keyword>
<keyword evidence="1" id="KW-0479">Metal-binding</keyword>
<gene>
    <name evidence="2" type="ORF">CC80DRAFT_513287</name>
</gene>
<dbReference type="Proteomes" id="UP000800035">
    <property type="component" value="Unassembled WGS sequence"/>
</dbReference>
<dbReference type="PANTHER" id="PTHR24305">
    <property type="entry name" value="CYTOCHROME P450"/>
    <property type="match status" value="1"/>
</dbReference>
<organism evidence="2 3">
    <name type="scientific">Byssothecium circinans</name>
    <dbReference type="NCBI Taxonomy" id="147558"/>
    <lineage>
        <taxon>Eukaryota</taxon>
        <taxon>Fungi</taxon>
        <taxon>Dikarya</taxon>
        <taxon>Ascomycota</taxon>
        <taxon>Pezizomycotina</taxon>
        <taxon>Dothideomycetes</taxon>
        <taxon>Pleosporomycetidae</taxon>
        <taxon>Pleosporales</taxon>
        <taxon>Massarineae</taxon>
        <taxon>Massarinaceae</taxon>
        <taxon>Byssothecium</taxon>
    </lineage>
</organism>